<protein>
    <submittedName>
        <fullName evidence="1">Uncharacterized protein</fullName>
    </submittedName>
</protein>
<dbReference type="EMBL" id="CP032322">
    <property type="protein sequence ID" value="QCN97377.1"/>
    <property type="molecule type" value="Genomic_DNA"/>
</dbReference>
<proteinExistence type="predicted"/>
<evidence type="ECO:0000313" key="1">
    <source>
        <dbReference type="EMBL" id="QCN97377.1"/>
    </source>
</evidence>
<dbReference type="KEGG" id="aare:D3093_19180"/>
<sequence>MSNAFAQSQPVAPAVDDASHAILSALADKHAELDARRSDLARQVAALDQELTCLEGAIRLFSHSRPASAPTASPVSPRHATERSVIADDALRVLRDASRPLSTSDIVRVLCAERNVALRPLEFRRLAVAVISVLRLREARGLVEEVGRARRNAVLWTATGAHDRSRRR</sequence>
<organism evidence="1 2">
    <name type="scientific">Azospirillum argentinense</name>
    <dbReference type="NCBI Taxonomy" id="2970906"/>
    <lineage>
        <taxon>Bacteria</taxon>
        <taxon>Pseudomonadati</taxon>
        <taxon>Pseudomonadota</taxon>
        <taxon>Alphaproteobacteria</taxon>
        <taxon>Rhodospirillales</taxon>
        <taxon>Azospirillaceae</taxon>
        <taxon>Azospirillum</taxon>
    </lineage>
</organism>
<geneLocation type="plasmid" evidence="1 2">
    <name>p1</name>
</geneLocation>
<reference evidence="1 2" key="1">
    <citation type="submission" date="2018-09" db="EMBL/GenBank/DDBJ databases">
        <title>Whole genome based analysis of evolution and adaptive divergence in Indian and Brazilian strains of Azospirillum brasilense.</title>
        <authorList>
            <person name="Singh C."/>
            <person name="Tripathi A.K."/>
        </authorList>
    </citation>
    <scope>NUCLEOTIDE SEQUENCE [LARGE SCALE GENOMIC DNA]</scope>
    <source>
        <strain evidence="1 2">MTCC4035</strain>
        <plasmid evidence="1 2">p1</plasmid>
    </source>
</reference>
<dbReference type="Proteomes" id="UP000298595">
    <property type="component" value="Plasmid p1"/>
</dbReference>
<accession>A0A4D8PLL9</accession>
<keyword evidence="1" id="KW-0614">Plasmid</keyword>
<evidence type="ECO:0000313" key="2">
    <source>
        <dbReference type="Proteomes" id="UP000298595"/>
    </source>
</evidence>
<name>A0A4D8PLL9_9PROT</name>
<dbReference type="AlphaFoldDB" id="A0A4D8PLL9"/>
<gene>
    <name evidence="1" type="ORF">D3093_19180</name>
</gene>
<dbReference type="RefSeq" id="WP_137116669.1">
    <property type="nucleotide sequence ID" value="NZ_CP032322.1"/>
</dbReference>